<name>A0AAP3XRU6_9PROT</name>
<feature type="transmembrane region" description="Helical" evidence="6">
    <location>
        <begin position="354"/>
        <end position="376"/>
    </location>
</feature>
<proteinExistence type="predicted"/>
<organism evidence="8 9">
    <name type="scientific">Marinimicrococcus flavescens</name>
    <dbReference type="NCBI Taxonomy" id="3031815"/>
    <lineage>
        <taxon>Bacteria</taxon>
        <taxon>Pseudomonadati</taxon>
        <taxon>Pseudomonadota</taxon>
        <taxon>Alphaproteobacteria</taxon>
        <taxon>Geminicoccales</taxon>
        <taxon>Geminicoccaceae</taxon>
        <taxon>Marinimicrococcus</taxon>
    </lineage>
</organism>
<dbReference type="Proteomes" id="UP001301140">
    <property type="component" value="Unassembled WGS sequence"/>
</dbReference>
<feature type="transmembrane region" description="Helical" evidence="6">
    <location>
        <begin position="73"/>
        <end position="92"/>
    </location>
</feature>
<keyword evidence="5 6" id="KW-0472">Membrane</keyword>
<feature type="domain" description="Major facilitator superfamily (MFS) profile" evidence="7">
    <location>
        <begin position="1"/>
        <end position="381"/>
    </location>
</feature>
<evidence type="ECO:0000256" key="6">
    <source>
        <dbReference type="SAM" id="Phobius"/>
    </source>
</evidence>
<evidence type="ECO:0000313" key="9">
    <source>
        <dbReference type="Proteomes" id="UP001301140"/>
    </source>
</evidence>
<accession>A0AAP3XRU6</accession>
<evidence type="ECO:0000313" key="8">
    <source>
        <dbReference type="EMBL" id="MDF1586874.1"/>
    </source>
</evidence>
<dbReference type="RefSeq" id="WP_327789292.1">
    <property type="nucleotide sequence ID" value="NZ_JARGEQ010000096.1"/>
</dbReference>
<evidence type="ECO:0000256" key="3">
    <source>
        <dbReference type="ARBA" id="ARBA00022692"/>
    </source>
</evidence>
<keyword evidence="2" id="KW-1003">Cell membrane</keyword>
<feature type="transmembrane region" description="Helical" evidence="6">
    <location>
        <begin position="238"/>
        <end position="260"/>
    </location>
</feature>
<dbReference type="AlphaFoldDB" id="A0AAP3XRU6"/>
<gene>
    <name evidence="8" type="ORF">PZ740_10830</name>
</gene>
<dbReference type="Gene3D" id="1.20.1250.20">
    <property type="entry name" value="MFS general substrate transporter like domains"/>
    <property type="match status" value="2"/>
</dbReference>
<feature type="transmembrane region" description="Helical" evidence="6">
    <location>
        <begin position="327"/>
        <end position="348"/>
    </location>
</feature>
<dbReference type="EMBL" id="JARGEQ010000096">
    <property type="protein sequence ID" value="MDF1586874.1"/>
    <property type="molecule type" value="Genomic_DNA"/>
</dbReference>
<feature type="transmembrane region" description="Helical" evidence="6">
    <location>
        <begin position="267"/>
        <end position="284"/>
    </location>
</feature>
<feature type="transmembrane region" description="Helical" evidence="6">
    <location>
        <begin position="29"/>
        <end position="52"/>
    </location>
</feature>
<feature type="transmembrane region" description="Helical" evidence="6">
    <location>
        <begin position="98"/>
        <end position="120"/>
    </location>
</feature>
<dbReference type="SUPFAM" id="SSF103473">
    <property type="entry name" value="MFS general substrate transporter"/>
    <property type="match status" value="1"/>
</dbReference>
<evidence type="ECO:0000259" key="7">
    <source>
        <dbReference type="PROSITE" id="PS50850"/>
    </source>
</evidence>
<keyword evidence="9" id="KW-1185">Reference proteome</keyword>
<reference evidence="8 9" key="1">
    <citation type="submission" date="2023-03" db="EMBL/GenBank/DDBJ databases">
        <title>YIM 152171 draft genome.</title>
        <authorList>
            <person name="Yang Z."/>
        </authorList>
    </citation>
    <scope>NUCLEOTIDE SEQUENCE [LARGE SCALE GENOMIC DNA]</scope>
    <source>
        <strain evidence="8 9">YIM 152171</strain>
    </source>
</reference>
<keyword evidence="4 6" id="KW-1133">Transmembrane helix</keyword>
<dbReference type="GO" id="GO:0005886">
    <property type="term" value="C:plasma membrane"/>
    <property type="evidence" value="ECO:0007669"/>
    <property type="project" value="UniProtKB-SubCell"/>
</dbReference>
<dbReference type="InterPro" id="IPR020846">
    <property type="entry name" value="MFS_dom"/>
</dbReference>
<sequence length="392" mass="38851">MDAVWLRIGWLWVTGVVAAAQLGKMAALMPLIAHELALSLTLGAVLVSLLEAGGAVTGRAAGSLVQRLGRRTGLLWGLALLAAGGLGGSLAGSAAPLLGWRLIESLGYVLAVIAAPLLIIEEAGPARRSVALALWSSFVPVGLALGAVLAGLAADWLSWRSALLGSGLVALAAFLLTTRLPGRGGERARAAGAAGRARGRAWALAAGFGCYTIFEVGLLALLPAFLVEQAGASPGKAGLLTGAASLATVAGSAVAAWWGYRGGSLRPLMAAAIVLPALLLFLVFREQSALAPAAAAAILLNAISGIVPGLAFAMLPAAAGSDGDLPAANGLFTQFGAGGSLVGPPLMAACVTPLGWQGAALLGAVASAFCLLLLMLAGRPHVAGSAALENGP</sequence>
<dbReference type="Pfam" id="PF07690">
    <property type="entry name" value="MFS_1"/>
    <property type="match status" value="2"/>
</dbReference>
<feature type="transmembrane region" description="Helical" evidence="6">
    <location>
        <begin position="290"/>
        <end position="315"/>
    </location>
</feature>
<dbReference type="InterPro" id="IPR050189">
    <property type="entry name" value="MFS_Efflux_Transporters"/>
</dbReference>
<evidence type="ECO:0000256" key="5">
    <source>
        <dbReference type="ARBA" id="ARBA00023136"/>
    </source>
</evidence>
<feature type="transmembrane region" description="Helical" evidence="6">
    <location>
        <begin position="132"/>
        <end position="153"/>
    </location>
</feature>
<dbReference type="GO" id="GO:0022857">
    <property type="term" value="F:transmembrane transporter activity"/>
    <property type="evidence" value="ECO:0007669"/>
    <property type="project" value="InterPro"/>
</dbReference>
<dbReference type="InterPro" id="IPR036259">
    <property type="entry name" value="MFS_trans_sf"/>
</dbReference>
<dbReference type="PANTHER" id="PTHR43124:SF3">
    <property type="entry name" value="CHLORAMPHENICOL EFFLUX PUMP RV0191"/>
    <property type="match status" value="1"/>
</dbReference>
<comment type="caution">
    <text evidence="8">The sequence shown here is derived from an EMBL/GenBank/DDBJ whole genome shotgun (WGS) entry which is preliminary data.</text>
</comment>
<evidence type="ECO:0000256" key="1">
    <source>
        <dbReference type="ARBA" id="ARBA00004651"/>
    </source>
</evidence>
<dbReference type="PROSITE" id="PS50850">
    <property type="entry name" value="MFS"/>
    <property type="match status" value="1"/>
</dbReference>
<comment type="subcellular location">
    <subcellularLocation>
        <location evidence="1">Cell membrane</location>
        <topology evidence="1">Multi-pass membrane protein</topology>
    </subcellularLocation>
</comment>
<dbReference type="PANTHER" id="PTHR43124">
    <property type="entry name" value="PURINE EFFLUX PUMP PBUE"/>
    <property type="match status" value="1"/>
</dbReference>
<protein>
    <submittedName>
        <fullName evidence="8">MFS transporter</fullName>
    </submittedName>
</protein>
<feature type="transmembrane region" description="Helical" evidence="6">
    <location>
        <begin position="201"/>
        <end position="226"/>
    </location>
</feature>
<evidence type="ECO:0000256" key="4">
    <source>
        <dbReference type="ARBA" id="ARBA00022989"/>
    </source>
</evidence>
<feature type="transmembrane region" description="Helical" evidence="6">
    <location>
        <begin position="159"/>
        <end position="180"/>
    </location>
</feature>
<keyword evidence="3 6" id="KW-0812">Transmembrane</keyword>
<dbReference type="InterPro" id="IPR011701">
    <property type="entry name" value="MFS"/>
</dbReference>
<evidence type="ECO:0000256" key="2">
    <source>
        <dbReference type="ARBA" id="ARBA00022475"/>
    </source>
</evidence>